<dbReference type="HOGENOM" id="CLU_2175169_0_0_1"/>
<feature type="region of interest" description="Disordered" evidence="1">
    <location>
        <begin position="66"/>
        <end position="97"/>
    </location>
</feature>
<name>B8AD85_ORYSI</name>
<dbReference type="Gramene" id="BGIOSGA002768-TA">
    <property type="protein sequence ID" value="BGIOSGA002768-PA"/>
    <property type="gene ID" value="BGIOSGA002768"/>
</dbReference>
<gene>
    <name evidence="2" type="ORF">OsI_00370</name>
</gene>
<reference evidence="2 3" key="1">
    <citation type="journal article" date="2005" name="PLoS Biol.">
        <title>The genomes of Oryza sativa: a history of duplications.</title>
        <authorList>
            <person name="Yu J."/>
            <person name="Wang J."/>
            <person name="Lin W."/>
            <person name="Li S."/>
            <person name="Li H."/>
            <person name="Zhou J."/>
            <person name="Ni P."/>
            <person name="Dong W."/>
            <person name="Hu S."/>
            <person name="Zeng C."/>
            <person name="Zhang J."/>
            <person name="Zhang Y."/>
            <person name="Li R."/>
            <person name="Xu Z."/>
            <person name="Li S."/>
            <person name="Li X."/>
            <person name="Zheng H."/>
            <person name="Cong L."/>
            <person name="Lin L."/>
            <person name="Yin J."/>
            <person name="Geng J."/>
            <person name="Li G."/>
            <person name="Shi J."/>
            <person name="Liu J."/>
            <person name="Lv H."/>
            <person name="Li J."/>
            <person name="Wang J."/>
            <person name="Deng Y."/>
            <person name="Ran L."/>
            <person name="Shi X."/>
            <person name="Wang X."/>
            <person name="Wu Q."/>
            <person name="Li C."/>
            <person name="Ren X."/>
            <person name="Wang J."/>
            <person name="Wang X."/>
            <person name="Li D."/>
            <person name="Liu D."/>
            <person name="Zhang X."/>
            <person name="Ji Z."/>
            <person name="Zhao W."/>
            <person name="Sun Y."/>
            <person name="Zhang Z."/>
            <person name="Bao J."/>
            <person name="Han Y."/>
            <person name="Dong L."/>
            <person name="Ji J."/>
            <person name="Chen P."/>
            <person name="Wu S."/>
            <person name="Liu J."/>
            <person name="Xiao Y."/>
            <person name="Bu D."/>
            <person name="Tan J."/>
            <person name="Yang L."/>
            <person name="Ye C."/>
            <person name="Zhang J."/>
            <person name="Xu J."/>
            <person name="Zhou Y."/>
            <person name="Yu Y."/>
            <person name="Zhang B."/>
            <person name="Zhuang S."/>
            <person name="Wei H."/>
            <person name="Liu B."/>
            <person name="Lei M."/>
            <person name="Yu H."/>
            <person name="Li Y."/>
            <person name="Xu H."/>
            <person name="Wei S."/>
            <person name="He X."/>
            <person name="Fang L."/>
            <person name="Zhang Z."/>
            <person name="Zhang Y."/>
            <person name="Huang X."/>
            <person name="Su Z."/>
            <person name="Tong W."/>
            <person name="Li J."/>
            <person name="Tong Z."/>
            <person name="Li S."/>
            <person name="Ye J."/>
            <person name="Wang L."/>
            <person name="Fang L."/>
            <person name="Lei T."/>
            <person name="Chen C."/>
            <person name="Chen H."/>
            <person name="Xu Z."/>
            <person name="Li H."/>
            <person name="Huang H."/>
            <person name="Zhang F."/>
            <person name="Xu H."/>
            <person name="Li N."/>
            <person name="Zhao C."/>
            <person name="Li S."/>
            <person name="Dong L."/>
            <person name="Huang Y."/>
            <person name="Li L."/>
            <person name="Xi Y."/>
            <person name="Qi Q."/>
            <person name="Li W."/>
            <person name="Zhang B."/>
            <person name="Hu W."/>
            <person name="Zhang Y."/>
            <person name="Tian X."/>
            <person name="Jiao Y."/>
            <person name="Liang X."/>
            <person name="Jin J."/>
            <person name="Gao L."/>
            <person name="Zheng W."/>
            <person name="Hao B."/>
            <person name="Liu S."/>
            <person name="Wang W."/>
            <person name="Yuan L."/>
            <person name="Cao M."/>
            <person name="McDermott J."/>
            <person name="Samudrala R."/>
            <person name="Wang J."/>
            <person name="Wong G.K."/>
            <person name="Yang H."/>
        </authorList>
    </citation>
    <scope>NUCLEOTIDE SEQUENCE [LARGE SCALE GENOMIC DNA]</scope>
    <source>
        <strain evidence="3">cv. 93-11</strain>
    </source>
</reference>
<protein>
    <submittedName>
        <fullName evidence="2">Uncharacterized protein</fullName>
    </submittedName>
</protein>
<evidence type="ECO:0000313" key="2">
    <source>
        <dbReference type="EMBL" id="EEC69932.1"/>
    </source>
</evidence>
<dbReference type="AlphaFoldDB" id="B8AD85"/>
<evidence type="ECO:0000313" key="3">
    <source>
        <dbReference type="Proteomes" id="UP000007015"/>
    </source>
</evidence>
<feature type="region of interest" description="Disordered" evidence="1">
    <location>
        <begin position="1"/>
        <end position="29"/>
    </location>
</feature>
<dbReference type="Proteomes" id="UP000007015">
    <property type="component" value="Chromosome 1"/>
</dbReference>
<proteinExistence type="predicted"/>
<organism evidence="2 3">
    <name type="scientific">Oryza sativa subsp. indica</name>
    <name type="common">Rice</name>
    <dbReference type="NCBI Taxonomy" id="39946"/>
    <lineage>
        <taxon>Eukaryota</taxon>
        <taxon>Viridiplantae</taxon>
        <taxon>Streptophyta</taxon>
        <taxon>Embryophyta</taxon>
        <taxon>Tracheophyta</taxon>
        <taxon>Spermatophyta</taxon>
        <taxon>Magnoliopsida</taxon>
        <taxon>Liliopsida</taxon>
        <taxon>Poales</taxon>
        <taxon>Poaceae</taxon>
        <taxon>BOP clade</taxon>
        <taxon>Oryzoideae</taxon>
        <taxon>Oryzeae</taxon>
        <taxon>Oryzinae</taxon>
        <taxon>Oryza</taxon>
        <taxon>Oryza sativa</taxon>
    </lineage>
</organism>
<dbReference type="EMBL" id="CM000126">
    <property type="protein sequence ID" value="EEC69932.1"/>
    <property type="molecule type" value="Genomic_DNA"/>
</dbReference>
<evidence type="ECO:0000256" key="1">
    <source>
        <dbReference type="SAM" id="MobiDB-lite"/>
    </source>
</evidence>
<accession>B8AD85</accession>
<sequence>MGVAGVADEEKDGSRQPTGSRAIGSREELCDGHDVRARLPLGGQGASVPASPLWVSVFGLGLGGARRHPNLPSRRLTVPSLASQPPPSPREFAGFPAASSPRALTGILVP</sequence>
<keyword evidence="3" id="KW-1185">Reference proteome</keyword>